<dbReference type="Proteomes" id="UP000030693">
    <property type="component" value="Unassembled WGS sequence"/>
</dbReference>
<gene>
    <name evidence="4" type="ORF">H696_06113</name>
</gene>
<evidence type="ECO:0000256" key="1">
    <source>
        <dbReference type="ARBA" id="ARBA00023180"/>
    </source>
</evidence>
<dbReference type="InterPro" id="IPR032778">
    <property type="entry name" value="GF_recep_IV"/>
</dbReference>
<feature type="domain" description="Growth factor receptor" evidence="3">
    <location>
        <begin position="392"/>
        <end position="502"/>
    </location>
</feature>
<name>A0A058Z1W6_FONAL</name>
<proteinExistence type="predicted"/>
<reference evidence="4" key="1">
    <citation type="submission" date="2013-04" db="EMBL/GenBank/DDBJ databases">
        <title>The Genome Sequence of Fonticula alba ATCC 38817.</title>
        <authorList>
            <consortium name="The Broad Institute Genomics Platform"/>
            <person name="Russ C."/>
            <person name="Cuomo C."/>
            <person name="Burger G."/>
            <person name="Gray M.W."/>
            <person name="Holland P.W.H."/>
            <person name="King N."/>
            <person name="Lang F.B.F."/>
            <person name="Roger A.J."/>
            <person name="Ruiz-Trillo I."/>
            <person name="Brown M."/>
            <person name="Walker B."/>
            <person name="Young S."/>
            <person name="Zeng Q."/>
            <person name="Gargeya S."/>
            <person name="Fitzgerald M."/>
            <person name="Haas B."/>
            <person name="Abouelleil A."/>
            <person name="Allen A.W."/>
            <person name="Alvarado L."/>
            <person name="Arachchi H.M."/>
            <person name="Berlin A.M."/>
            <person name="Chapman S.B."/>
            <person name="Gainer-Dewar J."/>
            <person name="Goldberg J."/>
            <person name="Griggs A."/>
            <person name="Gujja S."/>
            <person name="Hansen M."/>
            <person name="Howarth C."/>
            <person name="Imamovic A."/>
            <person name="Ireland A."/>
            <person name="Larimer J."/>
            <person name="McCowan C."/>
            <person name="Murphy C."/>
            <person name="Pearson M."/>
            <person name="Poon T.W."/>
            <person name="Priest M."/>
            <person name="Roberts A."/>
            <person name="Saif S."/>
            <person name="Shea T."/>
            <person name="Sisk P."/>
            <person name="Sykes S."/>
            <person name="Wortman J."/>
            <person name="Nusbaum C."/>
            <person name="Birren B."/>
        </authorList>
    </citation>
    <scope>NUCLEOTIDE SEQUENCE [LARGE SCALE GENOMIC DNA]</scope>
    <source>
        <strain evidence="4">ATCC 38817</strain>
    </source>
</reference>
<keyword evidence="2" id="KW-0472">Membrane</keyword>
<evidence type="ECO:0000256" key="2">
    <source>
        <dbReference type="SAM" id="Phobius"/>
    </source>
</evidence>
<dbReference type="PANTHER" id="PTHR15332:SF175">
    <property type="entry name" value="PROPROTEIN CONVERTASE SUBTILISIN_KEXIN TYPE 5-LIKE"/>
    <property type="match status" value="1"/>
</dbReference>
<evidence type="ECO:0000313" key="4">
    <source>
        <dbReference type="EMBL" id="KCV67472.1"/>
    </source>
</evidence>
<dbReference type="EMBL" id="KB932218">
    <property type="protein sequence ID" value="KCV67472.1"/>
    <property type="molecule type" value="Genomic_DNA"/>
</dbReference>
<dbReference type="InterPro" id="IPR006212">
    <property type="entry name" value="Furin_repeat"/>
</dbReference>
<dbReference type="GeneID" id="20530838"/>
<evidence type="ECO:0000259" key="3">
    <source>
        <dbReference type="Pfam" id="PF14843"/>
    </source>
</evidence>
<dbReference type="OrthoDB" id="300641at2759"/>
<organism evidence="4">
    <name type="scientific">Fonticula alba</name>
    <name type="common">Slime mold</name>
    <dbReference type="NCBI Taxonomy" id="691883"/>
    <lineage>
        <taxon>Eukaryota</taxon>
        <taxon>Rotosphaerida</taxon>
        <taxon>Fonticulaceae</taxon>
        <taxon>Fonticula</taxon>
    </lineage>
</organism>
<feature type="transmembrane region" description="Helical" evidence="2">
    <location>
        <begin position="746"/>
        <end position="769"/>
    </location>
</feature>
<dbReference type="SUPFAM" id="SSF57184">
    <property type="entry name" value="Growth factor receptor domain"/>
    <property type="match status" value="6"/>
</dbReference>
<dbReference type="AlphaFoldDB" id="A0A058Z1W6"/>
<dbReference type="eggNOG" id="KOG3525">
    <property type="taxonomic scope" value="Eukaryota"/>
</dbReference>
<dbReference type="InterPro" id="IPR009030">
    <property type="entry name" value="Growth_fac_rcpt_cys_sf"/>
</dbReference>
<dbReference type="Gene3D" id="2.10.220.10">
    <property type="entry name" value="Hormone Receptor, Insulin-like Growth Factor Receptor 1, Chain A, domain 2"/>
    <property type="match status" value="10"/>
</dbReference>
<dbReference type="CDD" id="cd00064">
    <property type="entry name" value="FU"/>
    <property type="match status" value="3"/>
</dbReference>
<dbReference type="Pfam" id="PF14843">
    <property type="entry name" value="GF_recep_IV"/>
    <property type="match status" value="1"/>
</dbReference>
<dbReference type="SMART" id="SM00261">
    <property type="entry name" value="FU"/>
    <property type="match status" value="15"/>
</dbReference>
<accession>A0A058Z1W6</accession>
<dbReference type="RefSeq" id="XP_009498148.1">
    <property type="nucleotide sequence ID" value="XM_009499873.1"/>
</dbReference>
<keyword evidence="1" id="KW-0325">Glycoprotein</keyword>
<dbReference type="PANTHER" id="PTHR15332">
    <property type="entry name" value="PROPROTEIN CONVERTASE SUBTILISIN_KEXIN TYPE 5-LIKE"/>
    <property type="match status" value="1"/>
</dbReference>
<sequence>MYTPIGFFAASGACSACPANCTSCTSASQCTGCQSRYFLPSGTGLCQLCHVSCAACTSSTACTACQPGLVFLEADPQVDALCTATCHAGEYAGPGRCAACHSSCALCTGTARACQACAPGHRWDAQAPVGPDAAAPCTPCPDGCTACTASMCLSCREGLFLSPAGSCSATCPSKMYPDAPSRTCQSCDPTCAECRGPAGHQCTSCIAGLEPLPAAGSPHACLSPCPDGEFRPPGSPACQPCHTACAQCNGPTDRDCWRCQDTHLQEGQCVQQCAPKHVPQAGQCMPCHASCGSCSGTRSLDCTGACPDGLLATRQTPTTMLCRDTCPENHTPIGLDCLKCMDNCVRCSRGPDICDQCARNWLLSHGQCVATCRETAFSVGTSCVVCHESCASCFGPGPDQCLTCPARAPLLHEYRCLAGCPAGTYQHAETCMPCSPACATCHGPAAHQCTSCPGAQVLAGDGACIDACPDGQYAHTTDDHGRLCRSCSTHCRQCHGPADHQCTACPGDGLLQAGRCVASCSPGHFACPGPARTCEPCPAGCAACQHHHTPGPAPCEAWCTACQPGRLLSPLTGACGQACPAGEVAPPATAPDAARCRPCAAACATCHGHAARCTACAHATDWLLPETGSCSPGCPSPGYTPSPVDRACLPCPEHCEDCAAGPDTRPCATLPDGALSCPAAGSCLRCEAPYVLLDQAACVPTCPAGFFHHHEAPVPACARCHPDCATCIGPESRDCIVDNAPAARRLYLALGLGLGLGFLLLCLLVAVAPKTPYARPHRRRAAPRSQALEPL</sequence>
<keyword evidence="5" id="KW-1185">Reference proteome</keyword>
<evidence type="ECO:0000313" key="5">
    <source>
        <dbReference type="Proteomes" id="UP000030693"/>
    </source>
</evidence>
<keyword evidence="2" id="KW-1133">Transmembrane helix</keyword>
<protein>
    <recommendedName>
        <fullName evidence="3">Growth factor receptor domain-containing protein</fullName>
    </recommendedName>
</protein>
<dbReference type="OMA" id="DCYSCHR"/>
<keyword evidence="2" id="KW-0812">Transmembrane</keyword>